<sequence length="134" mass="15086">MYCRSPKKESNMEKNVRSLQISFKIMQGLISSFQSPVPKSITPPNTCALLILTVTAQEDRSAGGSQTSPQVMVNPSPSAFALLPPSARSRNNHNVALLFLKESSMSRNGRRRSHEQHMERCLPEQQRFPEIGWF</sequence>
<evidence type="ECO:0000313" key="2">
    <source>
        <dbReference type="Proteomes" id="UP001054945"/>
    </source>
</evidence>
<dbReference type="Proteomes" id="UP001054945">
    <property type="component" value="Unassembled WGS sequence"/>
</dbReference>
<dbReference type="EMBL" id="BPLR01010781">
    <property type="protein sequence ID" value="GIY41940.1"/>
    <property type="molecule type" value="Genomic_DNA"/>
</dbReference>
<accession>A0AAV4T6M1</accession>
<protein>
    <submittedName>
        <fullName evidence="1">Uncharacterized protein</fullName>
    </submittedName>
</protein>
<evidence type="ECO:0000313" key="1">
    <source>
        <dbReference type="EMBL" id="GIY41940.1"/>
    </source>
</evidence>
<keyword evidence="2" id="KW-1185">Reference proteome</keyword>
<dbReference type="AlphaFoldDB" id="A0AAV4T6M1"/>
<gene>
    <name evidence="1" type="ORF">CEXT_69041</name>
</gene>
<proteinExistence type="predicted"/>
<organism evidence="1 2">
    <name type="scientific">Caerostris extrusa</name>
    <name type="common">Bark spider</name>
    <name type="synonym">Caerostris bankana</name>
    <dbReference type="NCBI Taxonomy" id="172846"/>
    <lineage>
        <taxon>Eukaryota</taxon>
        <taxon>Metazoa</taxon>
        <taxon>Ecdysozoa</taxon>
        <taxon>Arthropoda</taxon>
        <taxon>Chelicerata</taxon>
        <taxon>Arachnida</taxon>
        <taxon>Araneae</taxon>
        <taxon>Araneomorphae</taxon>
        <taxon>Entelegynae</taxon>
        <taxon>Araneoidea</taxon>
        <taxon>Araneidae</taxon>
        <taxon>Caerostris</taxon>
    </lineage>
</organism>
<name>A0AAV4T6M1_CAEEX</name>
<reference evidence="1 2" key="1">
    <citation type="submission" date="2021-06" db="EMBL/GenBank/DDBJ databases">
        <title>Caerostris extrusa draft genome.</title>
        <authorList>
            <person name="Kono N."/>
            <person name="Arakawa K."/>
        </authorList>
    </citation>
    <scope>NUCLEOTIDE SEQUENCE [LARGE SCALE GENOMIC DNA]</scope>
</reference>
<comment type="caution">
    <text evidence="1">The sequence shown here is derived from an EMBL/GenBank/DDBJ whole genome shotgun (WGS) entry which is preliminary data.</text>
</comment>